<evidence type="ECO:0000259" key="6">
    <source>
        <dbReference type="Pfam" id="PF07687"/>
    </source>
</evidence>
<feature type="domain" description="Peptidase M20 dimerisation" evidence="6">
    <location>
        <begin position="3"/>
        <end position="41"/>
    </location>
</feature>
<dbReference type="Gene3D" id="1.10.150.900">
    <property type="match status" value="1"/>
</dbReference>
<dbReference type="InterPro" id="IPR036264">
    <property type="entry name" value="Bact_exopeptidase_dim_dom"/>
</dbReference>
<protein>
    <recommendedName>
        <fullName evidence="6">Peptidase M20 dimerisation domain-containing protein</fullName>
    </recommendedName>
</protein>
<name>A0A645I4Q9_9ZZZZ</name>
<keyword evidence="5" id="KW-0862">Zinc</keyword>
<organism evidence="7">
    <name type="scientific">bioreactor metagenome</name>
    <dbReference type="NCBI Taxonomy" id="1076179"/>
    <lineage>
        <taxon>unclassified sequences</taxon>
        <taxon>metagenomes</taxon>
        <taxon>ecological metagenomes</taxon>
    </lineage>
</organism>
<dbReference type="InterPro" id="IPR011650">
    <property type="entry name" value="Peptidase_M20_dimer"/>
</dbReference>
<gene>
    <name evidence="7" type="ORF">SDC9_193881</name>
</gene>
<keyword evidence="4" id="KW-0378">Hydrolase</keyword>
<evidence type="ECO:0000313" key="7">
    <source>
        <dbReference type="EMBL" id="MPN46295.1"/>
    </source>
</evidence>
<dbReference type="GO" id="GO:0046872">
    <property type="term" value="F:metal ion binding"/>
    <property type="evidence" value="ECO:0007669"/>
    <property type="project" value="UniProtKB-KW"/>
</dbReference>
<sequence length="147" mass="16566">MKDNVIPGHAEAVVNFRLLPGETIASACEHIRAIINDDLVQFEPLRGNAWEASPVSPDDSAAYLHIASTVREFFPGTPCAPYNMLGGTDARNYYAVCENVYRFSPYLMSPEDLARIHGLNERISVDAFALMIEFFYRLIPRWAQKDL</sequence>
<dbReference type="PANTHER" id="PTHR45962">
    <property type="entry name" value="N-FATTY-ACYL-AMINO ACID SYNTHASE/HYDROLASE PM20D1"/>
    <property type="match status" value="1"/>
</dbReference>
<keyword evidence="3" id="KW-0479">Metal-binding</keyword>
<dbReference type="GO" id="GO:0006508">
    <property type="term" value="P:proteolysis"/>
    <property type="evidence" value="ECO:0007669"/>
    <property type="project" value="UniProtKB-KW"/>
</dbReference>
<dbReference type="InterPro" id="IPR047177">
    <property type="entry name" value="Pept_M20A"/>
</dbReference>
<accession>A0A645I4Q9</accession>
<comment type="caution">
    <text evidence="7">The sequence shown here is derived from an EMBL/GenBank/DDBJ whole genome shotgun (WGS) entry which is preliminary data.</text>
</comment>
<proteinExistence type="inferred from homology"/>
<evidence type="ECO:0000256" key="3">
    <source>
        <dbReference type="ARBA" id="ARBA00022723"/>
    </source>
</evidence>
<reference evidence="7" key="1">
    <citation type="submission" date="2019-08" db="EMBL/GenBank/DDBJ databases">
        <authorList>
            <person name="Kucharzyk K."/>
            <person name="Murdoch R.W."/>
            <person name="Higgins S."/>
            <person name="Loffler F."/>
        </authorList>
    </citation>
    <scope>NUCLEOTIDE SEQUENCE</scope>
</reference>
<dbReference type="Gene3D" id="3.30.70.360">
    <property type="match status" value="1"/>
</dbReference>
<comment type="similarity">
    <text evidence="1">Belongs to the peptidase M20A family.</text>
</comment>
<dbReference type="AlphaFoldDB" id="A0A645I4Q9"/>
<dbReference type="SUPFAM" id="SSF55031">
    <property type="entry name" value="Bacterial exopeptidase dimerisation domain"/>
    <property type="match status" value="1"/>
</dbReference>
<dbReference type="EMBL" id="VSSQ01106852">
    <property type="protein sequence ID" value="MPN46295.1"/>
    <property type="molecule type" value="Genomic_DNA"/>
</dbReference>
<dbReference type="SUPFAM" id="SSF53187">
    <property type="entry name" value="Zn-dependent exopeptidases"/>
    <property type="match status" value="1"/>
</dbReference>
<dbReference type="PANTHER" id="PTHR45962:SF1">
    <property type="entry name" value="N-FATTY-ACYL-AMINO ACID SYNTHASE_HYDROLASE PM20D1"/>
    <property type="match status" value="1"/>
</dbReference>
<evidence type="ECO:0000256" key="2">
    <source>
        <dbReference type="ARBA" id="ARBA00022670"/>
    </source>
</evidence>
<evidence type="ECO:0000256" key="1">
    <source>
        <dbReference type="ARBA" id="ARBA00006247"/>
    </source>
</evidence>
<keyword evidence="2" id="KW-0645">Protease</keyword>
<dbReference type="Pfam" id="PF01546">
    <property type="entry name" value="Peptidase_M20"/>
    <property type="match status" value="1"/>
</dbReference>
<dbReference type="Pfam" id="PF07687">
    <property type="entry name" value="M20_dimer"/>
    <property type="match status" value="1"/>
</dbReference>
<dbReference type="GO" id="GO:0008233">
    <property type="term" value="F:peptidase activity"/>
    <property type="evidence" value="ECO:0007669"/>
    <property type="project" value="UniProtKB-KW"/>
</dbReference>
<dbReference type="InterPro" id="IPR002933">
    <property type="entry name" value="Peptidase_M20"/>
</dbReference>
<evidence type="ECO:0000256" key="5">
    <source>
        <dbReference type="ARBA" id="ARBA00022833"/>
    </source>
</evidence>
<evidence type="ECO:0000256" key="4">
    <source>
        <dbReference type="ARBA" id="ARBA00022801"/>
    </source>
</evidence>